<organism evidence="1 2">
    <name type="scientific">Cellulophaga geojensis KL-A</name>
    <dbReference type="NCBI Taxonomy" id="1328323"/>
    <lineage>
        <taxon>Bacteria</taxon>
        <taxon>Pseudomonadati</taxon>
        <taxon>Bacteroidota</taxon>
        <taxon>Flavobacteriia</taxon>
        <taxon>Flavobacteriales</taxon>
        <taxon>Flavobacteriaceae</taxon>
        <taxon>Cellulophaga</taxon>
    </lineage>
</organism>
<reference evidence="1 2" key="1">
    <citation type="journal article" date="2014" name="Genome Announc.">
        <title>Draft Genome Sequence of the Carrageenan-Degrading Bacterium Cellulophaga sp. Strain KL-A, Isolated from Decaying Marine Algae.</title>
        <authorList>
            <person name="Shan D."/>
            <person name="Ying J."/>
            <person name="Li X."/>
            <person name="Gao Z."/>
            <person name="Wei G."/>
            <person name="Shao Z."/>
        </authorList>
    </citation>
    <scope>NUCLEOTIDE SEQUENCE [LARGE SCALE GENOMIC DNA]</scope>
    <source>
        <strain evidence="1 2">KL-A</strain>
    </source>
</reference>
<keyword evidence="2" id="KW-1185">Reference proteome</keyword>
<protein>
    <recommendedName>
        <fullName evidence="3">DUF1444 family protein</fullName>
    </recommendedName>
</protein>
<evidence type="ECO:0000313" key="1">
    <source>
        <dbReference type="EMBL" id="EWH12725.1"/>
    </source>
</evidence>
<evidence type="ECO:0000313" key="2">
    <source>
        <dbReference type="Proteomes" id="UP000019275"/>
    </source>
</evidence>
<gene>
    <name evidence="1" type="ORF">KLA_13104</name>
</gene>
<dbReference type="RefSeq" id="WP_152536849.1">
    <property type="nucleotide sequence ID" value="NZ_ARZX01000018.1"/>
</dbReference>
<name>A0ABN0RLP6_9FLAO</name>
<proteinExistence type="predicted"/>
<dbReference type="Proteomes" id="UP000019275">
    <property type="component" value="Unassembled WGS sequence"/>
</dbReference>
<comment type="caution">
    <text evidence="1">The sequence shown here is derived from an EMBL/GenBank/DDBJ whole genome shotgun (WGS) entry which is preliminary data.</text>
</comment>
<dbReference type="EMBL" id="ARZX01000018">
    <property type="protein sequence ID" value="EWH12725.1"/>
    <property type="molecule type" value="Genomic_DNA"/>
</dbReference>
<accession>A0ABN0RLP6</accession>
<sequence>MGIFNKLFKKKKEVKVKKTTIIKDSVEKKEQIIEPKINSDLEHLKNVLPKLKFGWEFESTKTTINGEVIETPKDELPVSTRIVQTSLSVILMKDENQIVQWIKIQDLNGVEVNKALETSFKNLLDQHPEIGIGGIDTKNSEIGKVGMIINASMYSGSLIVLEQIWEQIFQFIGSEEIHFIVPNSQLVIFCDSKDLKGNGYLYGNAKHHFNNSYDSISEFVYFKKKGESIIELKDEELEYDV</sequence>
<evidence type="ECO:0008006" key="3">
    <source>
        <dbReference type="Google" id="ProtNLM"/>
    </source>
</evidence>